<evidence type="ECO:0000256" key="3">
    <source>
        <dbReference type="ARBA" id="ARBA00022840"/>
    </source>
</evidence>
<dbReference type="Pfam" id="PF02626">
    <property type="entry name" value="CT_A_B"/>
    <property type="match status" value="1"/>
</dbReference>
<dbReference type="Gene3D" id="2.40.100.10">
    <property type="entry name" value="Cyclophilin-like"/>
    <property type="match status" value="1"/>
</dbReference>
<evidence type="ECO:0000313" key="5">
    <source>
        <dbReference type="EMBL" id="SDF24119.1"/>
    </source>
</evidence>
<gene>
    <name evidence="5" type="ORF">SAMN05660235_00898</name>
</gene>
<name>A0A1G7JI06_9FIRM</name>
<dbReference type="EMBL" id="FNBU01000005">
    <property type="protein sequence ID" value="SDF24119.1"/>
    <property type="molecule type" value="Genomic_DNA"/>
</dbReference>
<dbReference type="SUPFAM" id="SSF50891">
    <property type="entry name" value="Cyclophilin-like"/>
    <property type="match status" value="1"/>
</dbReference>
<dbReference type="NCBIfam" id="TIGR00724">
    <property type="entry name" value="urea_amlyse_rel"/>
    <property type="match status" value="1"/>
</dbReference>
<organism evidence="5 6">
    <name type="scientific">Sporolituus thermophilus DSM 23256</name>
    <dbReference type="NCBI Taxonomy" id="1123285"/>
    <lineage>
        <taxon>Bacteria</taxon>
        <taxon>Bacillati</taxon>
        <taxon>Bacillota</taxon>
        <taxon>Negativicutes</taxon>
        <taxon>Selenomonadales</taxon>
        <taxon>Sporomusaceae</taxon>
        <taxon>Sporolituus</taxon>
    </lineage>
</organism>
<keyword evidence="3" id="KW-0067">ATP-binding</keyword>
<dbReference type="PANTHER" id="PTHR43309">
    <property type="entry name" value="5-OXOPROLINASE SUBUNIT C"/>
    <property type="match status" value="1"/>
</dbReference>
<dbReference type="InterPro" id="IPR003778">
    <property type="entry name" value="CT_A_B"/>
</dbReference>
<evidence type="ECO:0000256" key="1">
    <source>
        <dbReference type="ARBA" id="ARBA00022741"/>
    </source>
</evidence>
<dbReference type="Proteomes" id="UP000243333">
    <property type="component" value="Unassembled WGS sequence"/>
</dbReference>
<proteinExistence type="predicted"/>
<dbReference type="OrthoDB" id="9782422at2"/>
<dbReference type="PANTHER" id="PTHR43309:SF5">
    <property type="entry name" value="5-OXOPROLINASE SUBUNIT C"/>
    <property type="match status" value="1"/>
</dbReference>
<dbReference type="RefSeq" id="WP_093688508.1">
    <property type="nucleotide sequence ID" value="NZ_FNBU01000005.1"/>
</dbReference>
<keyword evidence="6" id="KW-1185">Reference proteome</keyword>
<evidence type="ECO:0000259" key="4">
    <source>
        <dbReference type="SMART" id="SM00797"/>
    </source>
</evidence>
<evidence type="ECO:0000313" key="6">
    <source>
        <dbReference type="Proteomes" id="UP000243333"/>
    </source>
</evidence>
<keyword evidence="2" id="KW-0378">Hydrolase</keyword>
<evidence type="ECO:0000256" key="2">
    <source>
        <dbReference type="ARBA" id="ARBA00022801"/>
    </source>
</evidence>
<sequence>MITVLNPGLFTTVQDYGRWGYQAFGMPVAGAMDRYAFQIANILAGNAVNAAVLEMTLRGGAFRFERDCLVAVCGADMQGRLDGQKIRNWSSFWVTAGSELAFDYAVSGCRAYLAVHGGIDVPVVLGSRSTYTRAGVGGFQGRQLQAGDQLSVGRESRHPAAPRHLPEQFVPQYGNHVQLRVLLGPQDDLFTAKGIDTLFTAVYTISSEADRMGYRLEGEKIEHSGKPDIVSDALCQGAIQVPGHGMPIVMMADRQTTGGYAKIGTVIGPDLTKLAQAKPGDTVSFVRCNNEEAVAALRAEHQIYAQIQAALAGNQIFRPTRMFNVKVGDQTYRVEITEV</sequence>
<dbReference type="GO" id="GO:0005524">
    <property type="term" value="F:ATP binding"/>
    <property type="evidence" value="ECO:0007669"/>
    <property type="project" value="UniProtKB-KW"/>
</dbReference>
<dbReference type="STRING" id="1123285.SAMN05660235_00898"/>
<dbReference type="AlphaFoldDB" id="A0A1G7JI06"/>
<dbReference type="SMART" id="SM00797">
    <property type="entry name" value="AHS2"/>
    <property type="match status" value="1"/>
</dbReference>
<keyword evidence="1" id="KW-0547">Nucleotide-binding</keyword>
<accession>A0A1G7JI06</accession>
<reference evidence="6" key="1">
    <citation type="submission" date="2016-10" db="EMBL/GenBank/DDBJ databases">
        <authorList>
            <person name="Varghese N."/>
            <person name="Submissions S."/>
        </authorList>
    </citation>
    <scope>NUCLEOTIDE SEQUENCE [LARGE SCALE GENOMIC DNA]</scope>
    <source>
        <strain evidence="6">DSM 23256</strain>
    </source>
</reference>
<dbReference type="InterPro" id="IPR029000">
    <property type="entry name" value="Cyclophilin-like_dom_sf"/>
</dbReference>
<protein>
    <submittedName>
        <fullName evidence="5">Biotin-dependent carboxylase uncharacterized domain-containing protein</fullName>
    </submittedName>
</protein>
<dbReference type="InterPro" id="IPR052708">
    <property type="entry name" value="PxpC"/>
</dbReference>
<feature type="domain" description="Carboxyltransferase" evidence="4">
    <location>
        <begin position="23"/>
        <end position="304"/>
    </location>
</feature>
<dbReference type="GO" id="GO:0016787">
    <property type="term" value="F:hydrolase activity"/>
    <property type="evidence" value="ECO:0007669"/>
    <property type="project" value="UniProtKB-KW"/>
</dbReference>